<dbReference type="PANTHER" id="PTHR21716:SF71">
    <property type="entry name" value="TRANSPORT PROTEIN MJ1177-RELATED"/>
    <property type="match status" value="1"/>
</dbReference>
<dbReference type="OrthoDB" id="137390at2157"/>
<keyword evidence="5 6" id="KW-0472">Membrane</keyword>
<dbReference type="GeneID" id="24957592"/>
<feature type="transmembrane region" description="Helical" evidence="6">
    <location>
        <begin position="190"/>
        <end position="211"/>
    </location>
</feature>
<dbReference type="PANTHER" id="PTHR21716">
    <property type="entry name" value="TRANSMEMBRANE PROTEIN"/>
    <property type="match status" value="1"/>
</dbReference>
<gene>
    <name evidence="7" type="ORF">BD01_0326</name>
</gene>
<dbReference type="Proteomes" id="UP000019434">
    <property type="component" value="Chromosome"/>
</dbReference>
<feature type="transmembrane region" description="Helical" evidence="6">
    <location>
        <begin position="217"/>
        <end position="238"/>
    </location>
</feature>
<feature type="transmembrane region" description="Helical" evidence="6">
    <location>
        <begin position="135"/>
        <end position="153"/>
    </location>
</feature>
<evidence type="ECO:0000256" key="5">
    <source>
        <dbReference type="ARBA" id="ARBA00023136"/>
    </source>
</evidence>
<dbReference type="GO" id="GO:0016020">
    <property type="term" value="C:membrane"/>
    <property type="evidence" value="ECO:0007669"/>
    <property type="project" value="UniProtKB-SubCell"/>
</dbReference>
<evidence type="ECO:0000256" key="6">
    <source>
        <dbReference type="SAM" id="Phobius"/>
    </source>
</evidence>
<reference evidence="7 8" key="1">
    <citation type="submission" date="2014-02" db="EMBL/GenBank/DDBJ databases">
        <title>Genome Sequence of an Hyperthermophilic Archaeon, Thermococcus nautili 30-1, producing viral vesicles.</title>
        <authorList>
            <person name="Oberto J."/>
            <person name="Gaudin M."/>
            <person name="Cossu M."/>
            <person name="Gorlas A."/>
            <person name="Slesarev A."/>
            <person name="Marguet E."/>
            <person name="Forterre P."/>
        </authorList>
    </citation>
    <scope>NUCLEOTIDE SEQUENCE [LARGE SCALE GENOMIC DNA]</scope>
    <source>
        <strain evidence="7 8">30-1</strain>
    </source>
</reference>
<dbReference type="Pfam" id="PF01594">
    <property type="entry name" value="AI-2E_transport"/>
    <property type="match status" value="1"/>
</dbReference>
<dbReference type="AlphaFoldDB" id="W8NRU9"/>
<proteinExistence type="inferred from homology"/>
<organism evidence="7 8">
    <name type="scientific">Thermococcus nautili</name>
    <dbReference type="NCBI Taxonomy" id="195522"/>
    <lineage>
        <taxon>Archaea</taxon>
        <taxon>Methanobacteriati</taxon>
        <taxon>Methanobacteriota</taxon>
        <taxon>Thermococci</taxon>
        <taxon>Thermococcales</taxon>
        <taxon>Thermococcaceae</taxon>
        <taxon>Thermococcus</taxon>
    </lineage>
</organism>
<feature type="transmembrane region" description="Helical" evidence="6">
    <location>
        <begin position="286"/>
        <end position="319"/>
    </location>
</feature>
<dbReference type="eggNOG" id="arCOG02642">
    <property type="taxonomic scope" value="Archaea"/>
</dbReference>
<feature type="transmembrane region" description="Helical" evidence="6">
    <location>
        <begin position="250"/>
        <end position="266"/>
    </location>
</feature>
<evidence type="ECO:0000256" key="3">
    <source>
        <dbReference type="ARBA" id="ARBA00022692"/>
    </source>
</evidence>
<dbReference type="RefSeq" id="WP_042689243.1">
    <property type="nucleotide sequence ID" value="NZ_CP007264.1"/>
</dbReference>
<dbReference type="HOGENOM" id="CLU_041771_2_0_2"/>
<sequence length="334" mass="36761">MELETAVWIGVSLGVLYLTWQTVSPVLSPLIVAITLAYILYPLHERLSLRIGNRWSALLLTGLLTVFSFLFILGFALWINDIKHSLTDYVDTFFAWLLGLNLPSGVYDLLNKLSSAIAERFNSYVLGYTYSLPKLSLQIIVAVFAFYGVLVNARAIKDEIYALLPPSREELARKLINSATETLHYLLRGWLLVSVGKGAVLAFLFYVLGISDAGGSIAAGILVVILELLPVVGGWIVWSASSIYLFTSGLYWKALAMGILGFILVSPTPDIVLSKRLGKRQWGVNALVSLVGIFGGYIAFGFVGIIIGPVSLSLLITLLEEWKRAKNSKWKSAR</sequence>
<dbReference type="KEGG" id="tnu:BD01_0326"/>
<evidence type="ECO:0000256" key="2">
    <source>
        <dbReference type="ARBA" id="ARBA00009773"/>
    </source>
</evidence>
<keyword evidence="3 6" id="KW-0812">Transmembrane</keyword>
<dbReference type="InterPro" id="IPR002549">
    <property type="entry name" value="AI-2E-like"/>
</dbReference>
<accession>W8NRU9</accession>
<comment type="similarity">
    <text evidence="2">Belongs to the autoinducer-2 exporter (AI-2E) (TC 2.A.86) family.</text>
</comment>
<keyword evidence="8" id="KW-1185">Reference proteome</keyword>
<evidence type="ECO:0000256" key="1">
    <source>
        <dbReference type="ARBA" id="ARBA00004141"/>
    </source>
</evidence>
<keyword evidence="4 6" id="KW-1133">Transmembrane helix</keyword>
<protein>
    <submittedName>
        <fullName evidence="7">Putative permease</fullName>
    </submittedName>
</protein>
<evidence type="ECO:0000313" key="8">
    <source>
        <dbReference type="Proteomes" id="UP000019434"/>
    </source>
</evidence>
<evidence type="ECO:0000313" key="7">
    <source>
        <dbReference type="EMBL" id="AHL21953.1"/>
    </source>
</evidence>
<feature type="transmembrane region" description="Helical" evidence="6">
    <location>
        <begin position="26"/>
        <end position="43"/>
    </location>
</feature>
<dbReference type="STRING" id="195522.BD01_0326"/>
<dbReference type="EMBL" id="CP007264">
    <property type="protein sequence ID" value="AHL21953.1"/>
    <property type="molecule type" value="Genomic_DNA"/>
</dbReference>
<feature type="transmembrane region" description="Helical" evidence="6">
    <location>
        <begin position="55"/>
        <end position="79"/>
    </location>
</feature>
<comment type="subcellular location">
    <subcellularLocation>
        <location evidence="1">Membrane</location>
        <topology evidence="1">Multi-pass membrane protein</topology>
    </subcellularLocation>
</comment>
<evidence type="ECO:0000256" key="4">
    <source>
        <dbReference type="ARBA" id="ARBA00022989"/>
    </source>
</evidence>
<name>W8NRU9_9EURY</name>